<dbReference type="Proteomes" id="UP000185895">
    <property type="component" value="Unassembled WGS sequence"/>
</dbReference>
<dbReference type="EMBL" id="MKKK01000073">
    <property type="protein sequence ID" value="OEY91730.1"/>
    <property type="molecule type" value="Genomic_DNA"/>
</dbReference>
<keyword evidence="2" id="KW-1185">Reference proteome</keyword>
<dbReference type="AlphaFoldDB" id="A0A1E7QXE1"/>
<sequence>MYLHKISALLLGMGSIHFAYATVGGSEIIEMIGYSAREQKVYVLRHFEDGRGRLPQLYYYDFSQKNAVNYPLIQVDSLYINQKTGKIDYDHPNEVIFDRELDRIKRRTQPLIPLNPAIFEVEIQQRNSSTQHEWHDVDSNDQANPVVQYIFQYKVKNRNYQSPTQTAKTFSNQLDVKQAYRIPQQNKLLVTIDYFGIPLEQGYHIEDPVLLQPQP</sequence>
<dbReference type="OrthoDB" id="6656504at2"/>
<comment type="caution">
    <text evidence="1">The sequence shown here is derived from an EMBL/GenBank/DDBJ whole genome shotgun (WGS) entry which is preliminary data.</text>
</comment>
<gene>
    <name evidence="1" type="ORF">BJI46_06195</name>
</gene>
<organism evidence="1 2">
    <name type="scientific">Acinetobacter qingfengensis</name>
    <dbReference type="NCBI Taxonomy" id="1262585"/>
    <lineage>
        <taxon>Bacteria</taxon>
        <taxon>Pseudomonadati</taxon>
        <taxon>Pseudomonadota</taxon>
        <taxon>Gammaproteobacteria</taxon>
        <taxon>Moraxellales</taxon>
        <taxon>Moraxellaceae</taxon>
        <taxon>Acinetobacter</taxon>
    </lineage>
</organism>
<dbReference type="RefSeq" id="WP_070070941.1">
    <property type="nucleotide sequence ID" value="NZ_MKKK01000073.1"/>
</dbReference>
<dbReference type="STRING" id="1262585.BJI46_06195"/>
<evidence type="ECO:0000313" key="1">
    <source>
        <dbReference type="EMBL" id="OEY91730.1"/>
    </source>
</evidence>
<name>A0A1E7QXE1_9GAMM</name>
<protein>
    <submittedName>
        <fullName evidence="1">Uncharacterized protein</fullName>
    </submittedName>
</protein>
<reference evidence="1 2" key="1">
    <citation type="submission" date="2016-09" db="EMBL/GenBank/DDBJ databases">
        <authorList>
            <person name="Capua I."/>
            <person name="De Benedictis P."/>
            <person name="Joannis T."/>
            <person name="Lombin L.H."/>
            <person name="Cattoli G."/>
        </authorList>
    </citation>
    <scope>NUCLEOTIDE SEQUENCE [LARGE SCALE GENOMIC DNA]</scope>
    <source>
        <strain evidence="1 2">ANC 4671</strain>
    </source>
</reference>
<accession>A0A1E7QXE1</accession>
<proteinExistence type="predicted"/>
<evidence type="ECO:0000313" key="2">
    <source>
        <dbReference type="Proteomes" id="UP000185895"/>
    </source>
</evidence>